<evidence type="ECO:0000313" key="5">
    <source>
        <dbReference type="EMBL" id="WIT10623.1"/>
    </source>
</evidence>
<dbReference type="SMART" id="SM00235">
    <property type="entry name" value="ZnMc"/>
    <property type="match status" value="1"/>
</dbReference>
<evidence type="ECO:0000256" key="3">
    <source>
        <dbReference type="SAM" id="MobiDB-lite"/>
    </source>
</evidence>
<feature type="active site" evidence="1">
    <location>
        <position position="182"/>
    </location>
</feature>
<keyword evidence="1" id="KW-0479">Metal-binding</keyword>
<dbReference type="Gene3D" id="3.40.390.10">
    <property type="entry name" value="Collagenase (Catalytic Domain)"/>
    <property type="match status" value="1"/>
</dbReference>
<dbReference type="InterPro" id="IPR034035">
    <property type="entry name" value="Astacin-like_dom"/>
</dbReference>
<evidence type="ECO:0000313" key="6">
    <source>
        <dbReference type="Proteomes" id="UP001177769"/>
    </source>
</evidence>
<dbReference type="SUPFAM" id="SSF55486">
    <property type="entry name" value="Metalloproteases ('zincins'), catalytic domain"/>
    <property type="match status" value="1"/>
</dbReference>
<keyword evidence="1" id="KW-0378">Hydrolase</keyword>
<protein>
    <submittedName>
        <fullName evidence="5">M12 family metallopeptidase</fullName>
    </submittedName>
</protein>
<dbReference type="PANTHER" id="PTHR10127">
    <property type="entry name" value="DISCOIDIN, CUB, EGF, LAMININ , AND ZINC METALLOPROTEASE DOMAIN CONTAINING"/>
    <property type="match status" value="1"/>
</dbReference>
<dbReference type="InterPro" id="IPR006026">
    <property type="entry name" value="Peptidase_Metallo"/>
</dbReference>
<evidence type="ECO:0000259" key="4">
    <source>
        <dbReference type="PROSITE" id="PS51864"/>
    </source>
</evidence>
<dbReference type="RefSeq" id="WP_285231696.1">
    <property type="nucleotide sequence ID" value="NZ_CP116346.1"/>
</dbReference>
<evidence type="ECO:0000256" key="2">
    <source>
        <dbReference type="SAM" id="Coils"/>
    </source>
</evidence>
<feature type="coiled-coil region" evidence="2">
    <location>
        <begin position="402"/>
        <end position="436"/>
    </location>
</feature>
<dbReference type="GO" id="GO:0006508">
    <property type="term" value="P:proteolysis"/>
    <property type="evidence" value="ECO:0007669"/>
    <property type="project" value="UniProtKB-KW"/>
</dbReference>
<dbReference type="AlphaFoldDB" id="A0AA95NEF9"/>
<dbReference type="PRINTS" id="PR00480">
    <property type="entry name" value="ASTACIN"/>
</dbReference>
<evidence type="ECO:0000256" key="1">
    <source>
        <dbReference type="PROSITE-ProRule" id="PRU01211"/>
    </source>
</evidence>
<sequence>MATKRSARRGQTPATTPSTSPATTQDACECRSGPLAGSARVQGFSFKNRWLHYADVDGDAMFEGDIVLGRAAELAADAANQDVTGRFGVGITGANVRWPNGRLPYEIDPTLPNQARVTDAIAHWEANTAIRFVLRTAGNAASFPDFVRFVPGGGCSSMVGRRGGQQNITLGSGCTTGNAIHEIGHTVGLWHEQSREDRDARVQIVWANIDPAMSHNFDQHIADGDDIGAYDFGSVMHYPANAFSVNGQNTIVPRSALPAGVVMGQRSGLSAGDIAAVQAMYPGIGSTTKEVQKDPISDVTIKEVRKDVAADPTIKEVRKDPTSDVTLKEVRKDPISDPTVKEVRKDPVRDPIPTRKEVALDNPRIPIPIPRPGPLRGPFDPSATPYVLASGSRYAGDSGDALAEAAAQLEQLAEAHTQAQQEADALAEAYEQALQHWLSLQGGDGA</sequence>
<feature type="compositionally biased region" description="Low complexity" evidence="3">
    <location>
        <begin position="12"/>
        <end position="24"/>
    </location>
</feature>
<dbReference type="InterPro" id="IPR001506">
    <property type="entry name" value="Peptidase_M12A"/>
</dbReference>
<dbReference type="GO" id="GO:0004222">
    <property type="term" value="F:metalloendopeptidase activity"/>
    <property type="evidence" value="ECO:0007669"/>
    <property type="project" value="UniProtKB-UniRule"/>
</dbReference>
<accession>A0AA95NEF9</accession>
<feature type="region of interest" description="Disordered" evidence="3">
    <location>
        <begin position="1"/>
        <end position="26"/>
    </location>
</feature>
<dbReference type="PROSITE" id="PS51864">
    <property type="entry name" value="ASTACIN"/>
    <property type="match status" value="1"/>
</dbReference>
<proteinExistence type="predicted"/>
<dbReference type="KEGG" id="pais:PFX98_17110"/>
<gene>
    <name evidence="5" type="ORF">PFX98_17110</name>
</gene>
<keyword evidence="1" id="KW-0645">Protease</keyword>
<keyword evidence="6" id="KW-1185">Reference proteome</keyword>
<keyword evidence="1" id="KW-0482">Metalloprotease</keyword>
<feature type="binding site" evidence="1">
    <location>
        <position position="181"/>
    </location>
    <ligand>
        <name>Zn(2+)</name>
        <dbReference type="ChEBI" id="CHEBI:29105"/>
        <note>catalytic</note>
    </ligand>
</feature>
<reference evidence="5" key="1">
    <citation type="submission" date="2023-01" db="EMBL/GenBank/DDBJ databases">
        <title>Whole genome sequence of Paucibacter sp. S2-9 isolated from pond sediment.</title>
        <authorList>
            <person name="Jung J.Y."/>
        </authorList>
    </citation>
    <scope>NUCLEOTIDE SEQUENCE</scope>
    <source>
        <strain evidence="5">S2-9</strain>
    </source>
</reference>
<keyword evidence="2" id="KW-0175">Coiled coil</keyword>
<keyword evidence="1" id="KW-0862">Zinc</keyword>
<dbReference type="PANTHER" id="PTHR10127:SF850">
    <property type="entry name" value="METALLOENDOPEPTIDASE"/>
    <property type="match status" value="1"/>
</dbReference>
<dbReference type="EMBL" id="CP116346">
    <property type="protein sequence ID" value="WIT10623.1"/>
    <property type="molecule type" value="Genomic_DNA"/>
</dbReference>
<dbReference type="NCBIfam" id="NF045530">
    <property type="entry name" value="LegP"/>
    <property type="match status" value="1"/>
</dbReference>
<dbReference type="CDD" id="cd04280">
    <property type="entry name" value="ZnMc_astacin_like"/>
    <property type="match status" value="1"/>
</dbReference>
<feature type="binding site" evidence="1">
    <location>
        <position position="185"/>
    </location>
    <ligand>
        <name>Zn(2+)</name>
        <dbReference type="ChEBI" id="CHEBI:29105"/>
        <note>catalytic</note>
    </ligand>
</feature>
<dbReference type="GO" id="GO:0008270">
    <property type="term" value="F:zinc ion binding"/>
    <property type="evidence" value="ECO:0007669"/>
    <property type="project" value="UniProtKB-UniRule"/>
</dbReference>
<organism evidence="5 6">
    <name type="scientific">Paucibacter sediminis</name>
    <dbReference type="NCBI Taxonomy" id="3019553"/>
    <lineage>
        <taxon>Bacteria</taxon>
        <taxon>Pseudomonadati</taxon>
        <taxon>Pseudomonadota</taxon>
        <taxon>Betaproteobacteria</taxon>
        <taxon>Burkholderiales</taxon>
        <taxon>Sphaerotilaceae</taxon>
        <taxon>Roseateles</taxon>
    </lineage>
</organism>
<feature type="domain" description="Peptidase M12A" evidence="4">
    <location>
        <begin position="89"/>
        <end position="283"/>
    </location>
</feature>
<dbReference type="Pfam" id="PF01400">
    <property type="entry name" value="Astacin"/>
    <property type="match status" value="1"/>
</dbReference>
<name>A0AA95NEF9_9BURK</name>
<comment type="cofactor">
    <cofactor evidence="1">
        <name>Zn(2+)</name>
        <dbReference type="ChEBI" id="CHEBI:29105"/>
    </cofactor>
    <text evidence="1">Binds 1 zinc ion per subunit.</text>
</comment>
<feature type="binding site" evidence="1">
    <location>
        <position position="191"/>
    </location>
    <ligand>
        <name>Zn(2+)</name>
        <dbReference type="ChEBI" id="CHEBI:29105"/>
        <note>catalytic</note>
    </ligand>
</feature>
<dbReference type="InterPro" id="IPR024079">
    <property type="entry name" value="MetalloPept_cat_dom_sf"/>
</dbReference>
<dbReference type="Proteomes" id="UP001177769">
    <property type="component" value="Chromosome"/>
</dbReference>
<comment type="caution">
    <text evidence="1">Lacks conserved residue(s) required for the propagation of feature annotation.</text>
</comment>